<evidence type="ECO:0000313" key="2">
    <source>
        <dbReference type="EMBL" id="RRT79942.1"/>
    </source>
</evidence>
<comment type="caution">
    <text evidence="2">The sequence shown here is derived from an EMBL/GenBank/DDBJ whole genome shotgun (WGS) entry which is preliminary data.</text>
</comment>
<dbReference type="Proteomes" id="UP000287651">
    <property type="component" value="Unassembled WGS sequence"/>
</dbReference>
<evidence type="ECO:0000256" key="1">
    <source>
        <dbReference type="SAM" id="MobiDB-lite"/>
    </source>
</evidence>
<name>A0A427AUL1_ENSVE</name>
<proteinExistence type="predicted"/>
<accession>A0A427AUL1</accession>
<gene>
    <name evidence="2" type="ORF">B296_00024593</name>
</gene>
<dbReference type="EMBL" id="AMZH03001273">
    <property type="protein sequence ID" value="RRT79942.1"/>
    <property type="molecule type" value="Genomic_DNA"/>
</dbReference>
<reference evidence="2 3" key="1">
    <citation type="journal article" date="2014" name="Agronomy (Basel)">
        <title>A Draft Genome Sequence for Ensete ventricosum, the Drought-Tolerant Tree Against Hunger.</title>
        <authorList>
            <person name="Harrison J."/>
            <person name="Moore K.A."/>
            <person name="Paszkiewicz K."/>
            <person name="Jones T."/>
            <person name="Grant M."/>
            <person name="Ambacheew D."/>
            <person name="Muzemil S."/>
            <person name="Studholme D.J."/>
        </authorList>
    </citation>
    <scope>NUCLEOTIDE SEQUENCE [LARGE SCALE GENOMIC DNA]</scope>
</reference>
<feature type="region of interest" description="Disordered" evidence="1">
    <location>
        <begin position="1"/>
        <end position="38"/>
    </location>
</feature>
<protein>
    <submittedName>
        <fullName evidence="2">Uncharacterized protein</fullName>
    </submittedName>
</protein>
<feature type="compositionally biased region" description="Basic and acidic residues" evidence="1">
    <location>
        <begin position="13"/>
        <end position="23"/>
    </location>
</feature>
<evidence type="ECO:0000313" key="3">
    <source>
        <dbReference type="Proteomes" id="UP000287651"/>
    </source>
</evidence>
<dbReference type="AlphaFoldDB" id="A0A427AUL1"/>
<organism evidence="2 3">
    <name type="scientific">Ensete ventricosum</name>
    <name type="common">Abyssinian banana</name>
    <name type="synonym">Musa ensete</name>
    <dbReference type="NCBI Taxonomy" id="4639"/>
    <lineage>
        <taxon>Eukaryota</taxon>
        <taxon>Viridiplantae</taxon>
        <taxon>Streptophyta</taxon>
        <taxon>Embryophyta</taxon>
        <taxon>Tracheophyta</taxon>
        <taxon>Spermatophyta</taxon>
        <taxon>Magnoliopsida</taxon>
        <taxon>Liliopsida</taxon>
        <taxon>Zingiberales</taxon>
        <taxon>Musaceae</taxon>
        <taxon>Ensete</taxon>
    </lineage>
</organism>
<feature type="compositionally biased region" description="Polar residues" evidence="1">
    <location>
        <begin position="1"/>
        <end position="10"/>
    </location>
</feature>
<sequence length="71" mass="7972">MQGEGTSSPKTPCGEKKSPREASTRSLRTPQSPLREKKRRFLLPAIVEDFPREASRTPRTRIVIGRAVPDL</sequence>